<gene>
    <name evidence="3" type="ORF">Q8W34_09455</name>
</gene>
<keyword evidence="4" id="KW-1185">Reference proteome</keyword>
<dbReference type="PANTHER" id="PTHR21180">
    <property type="entry name" value="ENDONUCLEASE/EXONUCLEASE/PHOSPHATASE FAMILY DOMAIN-CONTAINING PROTEIN 1"/>
    <property type="match status" value="1"/>
</dbReference>
<sequence length="98" mass="10530">MKIFKLLLIASLLSILPITTSYAQLPEVSKSMAPIEAVSINDADAKMLAKLPGIGKKKAQAIVNYRDENGSFTSLEDLAKVKGIGKKVMGKLEGKVKL</sequence>
<name>A0ABT9FDP4_9GAMM</name>
<dbReference type="NCBIfam" id="TIGR00426">
    <property type="entry name" value="competence protein ComEA helix-hairpin-helix repeat region"/>
    <property type="match status" value="1"/>
</dbReference>
<dbReference type="InterPro" id="IPR010994">
    <property type="entry name" value="RuvA_2-like"/>
</dbReference>
<reference evidence="3" key="1">
    <citation type="submission" date="2023-07" db="EMBL/GenBank/DDBJ databases">
        <title>Genome content predicts the carbon catabolic preferences of heterotrophic bacteria.</title>
        <authorList>
            <person name="Gralka M."/>
        </authorList>
    </citation>
    <scope>NUCLEOTIDE SEQUENCE</scope>
    <source>
        <strain evidence="3">4G09</strain>
    </source>
</reference>
<feature type="chain" id="PRO_5045094817" evidence="1">
    <location>
        <begin position="24"/>
        <end position="98"/>
    </location>
</feature>
<keyword evidence="1" id="KW-0732">Signal</keyword>
<comment type="caution">
    <text evidence="3">The sequence shown here is derived from an EMBL/GenBank/DDBJ whole genome shotgun (WGS) entry which is preliminary data.</text>
</comment>
<dbReference type="Proteomes" id="UP001177212">
    <property type="component" value="Unassembled WGS sequence"/>
</dbReference>
<dbReference type="SMART" id="SM00278">
    <property type="entry name" value="HhH1"/>
    <property type="match status" value="2"/>
</dbReference>
<dbReference type="InterPro" id="IPR004509">
    <property type="entry name" value="Competence_ComEA_HhH"/>
</dbReference>
<dbReference type="InterPro" id="IPR051675">
    <property type="entry name" value="Endo/Exo/Phosphatase_dom_1"/>
</dbReference>
<protein>
    <submittedName>
        <fullName evidence="3">Helix-hairpin-helix domain-containing protein</fullName>
    </submittedName>
</protein>
<dbReference type="SUPFAM" id="SSF47781">
    <property type="entry name" value="RuvA domain 2-like"/>
    <property type="match status" value="1"/>
</dbReference>
<dbReference type="Pfam" id="PF12836">
    <property type="entry name" value="HHH_3"/>
    <property type="match status" value="1"/>
</dbReference>
<proteinExistence type="predicted"/>
<dbReference type="Gene3D" id="1.10.150.280">
    <property type="entry name" value="AF1531-like domain"/>
    <property type="match status" value="1"/>
</dbReference>
<evidence type="ECO:0000259" key="2">
    <source>
        <dbReference type="SMART" id="SM00278"/>
    </source>
</evidence>
<dbReference type="PANTHER" id="PTHR21180:SF32">
    <property type="entry name" value="ENDONUCLEASE_EXONUCLEASE_PHOSPHATASE FAMILY DOMAIN-CONTAINING PROTEIN 1"/>
    <property type="match status" value="1"/>
</dbReference>
<dbReference type="InterPro" id="IPR003583">
    <property type="entry name" value="Hlx-hairpin-Hlx_DNA-bd_motif"/>
</dbReference>
<feature type="domain" description="Helix-hairpin-helix DNA-binding motif class 1" evidence="2">
    <location>
        <begin position="46"/>
        <end position="65"/>
    </location>
</feature>
<dbReference type="EMBL" id="JAUYVT010000007">
    <property type="protein sequence ID" value="MDP2564858.1"/>
    <property type="molecule type" value="Genomic_DNA"/>
</dbReference>
<evidence type="ECO:0000313" key="4">
    <source>
        <dbReference type="Proteomes" id="UP001177212"/>
    </source>
</evidence>
<feature type="signal peptide" evidence="1">
    <location>
        <begin position="1"/>
        <end position="23"/>
    </location>
</feature>
<dbReference type="RefSeq" id="WP_008127623.1">
    <property type="nucleotide sequence ID" value="NZ_AHCB03000006.1"/>
</dbReference>
<evidence type="ECO:0000313" key="3">
    <source>
        <dbReference type="EMBL" id="MDP2564858.1"/>
    </source>
</evidence>
<accession>A0ABT9FDP4</accession>
<feature type="domain" description="Helix-hairpin-helix DNA-binding motif class 1" evidence="2">
    <location>
        <begin position="76"/>
        <end position="95"/>
    </location>
</feature>
<evidence type="ECO:0000256" key="1">
    <source>
        <dbReference type="SAM" id="SignalP"/>
    </source>
</evidence>
<organism evidence="3 4">
    <name type="scientific">Pseudoalteromonas marina</name>
    <dbReference type="NCBI Taxonomy" id="267375"/>
    <lineage>
        <taxon>Bacteria</taxon>
        <taxon>Pseudomonadati</taxon>
        <taxon>Pseudomonadota</taxon>
        <taxon>Gammaproteobacteria</taxon>
        <taxon>Alteromonadales</taxon>
        <taxon>Pseudoalteromonadaceae</taxon>
        <taxon>Pseudoalteromonas</taxon>
    </lineage>
</organism>